<gene>
    <name evidence="1" type="ORF">Ssi02_57380</name>
</gene>
<name>A0A919VAK3_9ACTN</name>
<dbReference type="InterPro" id="IPR043504">
    <property type="entry name" value="Peptidase_S1_PA_chymotrypsin"/>
</dbReference>
<evidence type="ECO:0008006" key="3">
    <source>
        <dbReference type="Google" id="ProtNLM"/>
    </source>
</evidence>
<organism evidence="1 2">
    <name type="scientific">Sinosporangium siamense</name>
    <dbReference type="NCBI Taxonomy" id="1367973"/>
    <lineage>
        <taxon>Bacteria</taxon>
        <taxon>Bacillati</taxon>
        <taxon>Actinomycetota</taxon>
        <taxon>Actinomycetes</taxon>
        <taxon>Streptosporangiales</taxon>
        <taxon>Streptosporangiaceae</taxon>
        <taxon>Sinosporangium</taxon>
    </lineage>
</organism>
<dbReference type="AlphaFoldDB" id="A0A919VAK3"/>
<comment type="caution">
    <text evidence="1">The sequence shown here is derived from an EMBL/GenBank/DDBJ whole genome shotgun (WGS) entry which is preliminary data.</text>
</comment>
<evidence type="ECO:0000313" key="2">
    <source>
        <dbReference type="Proteomes" id="UP000606172"/>
    </source>
</evidence>
<dbReference type="Proteomes" id="UP000606172">
    <property type="component" value="Unassembled WGS sequence"/>
</dbReference>
<protein>
    <recommendedName>
        <fullName evidence="3">Trypsin-like peptidase domain-containing protein</fullName>
    </recommendedName>
</protein>
<proteinExistence type="predicted"/>
<sequence>MLAVPGAHYADVGYEYVDGAPTDRLAIRVHVQEKRPESELADEETLPQEIEGFPVDVIQSAPELQQSPRDTRFDPLIGGIAVRNPRFGFFGTLGLVVFDADNGTRLGLSNHHVLVAETGRKGDDIIQPANGVVAGDLIGTLDRWDETLDCAVCILNGSRASSTGIFDYPGGATGMAAPVIGTPVTKSGRTTQTTFGIIDGVSFTDFTIVPDPARPAVNGEISSGGDSGSIWLRRSDSAAVGLHFAGESDPRPAAERAWAKHMTAVAASLRITLVSTSGPVED</sequence>
<reference evidence="1" key="1">
    <citation type="submission" date="2021-01" db="EMBL/GenBank/DDBJ databases">
        <title>Whole genome shotgun sequence of Sinosporangium siamense NBRC 109515.</title>
        <authorList>
            <person name="Komaki H."/>
            <person name="Tamura T."/>
        </authorList>
    </citation>
    <scope>NUCLEOTIDE SEQUENCE</scope>
    <source>
        <strain evidence="1">NBRC 109515</strain>
    </source>
</reference>
<accession>A0A919VAK3</accession>
<evidence type="ECO:0000313" key="1">
    <source>
        <dbReference type="EMBL" id="GII95507.1"/>
    </source>
</evidence>
<dbReference type="Gene3D" id="2.40.10.10">
    <property type="entry name" value="Trypsin-like serine proteases"/>
    <property type="match status" value="1"/>
</dbReference>
<dbReference type="EMBL" id="BOOW01000036">
    <property type="protein sequence ID" value="GII95507.1"/>
    <property type="molecule type" value="Genomic_DNA"/>
</dbReference>
<keyword evidence="2" id="KW-1185">Reference proteome</keyword>
<dbReference type="SUPFAM" id="SSF50494">
    <property type="entry name" value="Trypsin-like serine proteases"/>
    <property type="match status" value="1"/>
</dbReference>
<dbReference type="InterPro" id="IPR009003">
    <property type="entry name" value="Peptidase_S1_PA"/>
</dbReference>